<sequence>MSKASSKTAQLKPRFRITLHGEIALGPGKVDLLEAIGRTGSISAAAREIGLSYRRAWGMVDTMNQCFKSPLVARSKGGAGGGGAELTVLGQGVIDRYRTMETKALKTVQAEWKSLSKHLNTK</sequence>
<dbReference type="PANTHER" id="PTHR30432">
    <property type="entry name" value="TRANSCRIPTIONAL REGULATOR MODE"/>
    <property type="match status" value="1"/>
</dbReference>
<proteinExistence type="predicted"/>
<protein>
    <submittedName>
        <fullName evidence="2">Molybdenum-binding transcriptional regulator</fullName>
    </submittedName>
</protein>
<dbReference type="InterPro" id="IPR000847">
    <property type="entry name" value="LysR_HTH_N"/>
</dbReference>
<name>M1YHP4_NITG3</name>
<dbReference type="Pfam" id="PF00126">
    <property type="entry name" value="HTH_1"/>
    <property type="match status" value="1"/>
</dbReference>
<feature type="domain" description="HTH lysR-type" evidence="1">
    <location>
        <begin position="32"/>
        <end position="90"/>
    </location>
</feature>
<dbReference type="InterPro" id="IPR051815">
    <property type="entry name" value="Molybdate_resp_trans_reg"/>
</dbReference>
<dbReference type="EMBL" id="CAQJ01000022">
    <property type="protein sequence ID" value="CCQ90010.1"/>
    <property type="molecule type" value="Genomic_DNA"/>
</dbReference>
<evidence type="ECO:0000313" key="3">
    <source>
        <dbReference type="Proteomes" id="UP000011704"/>
    </source>
</evidence>
<accession>M1YHP4</accession>
<dbReference type="STRING" id="1266370.NITGR_20045"/>
<gene>
    <name evidence="2" type="primary">modE</name>
    <name evidence="2" type="ORF">NITGR_20045</name>
</gene>
<dbReference type="InterPro" id="IPR036390">
    <property type="entry name" value="WH_DNA-bd_sf"/>
</dbReference>
<dbReference type="AlphaFoldDB" id="M1YHP4"/>
<dbReference type="Proteomes" id="UP000011704">
    <property type="component" value="Unassembled WGS sequence"/>
</dbReference>
<reference evidence="2 3" key="1">
    <citation type="journal article" date="2013" name="Front. Microbiol.">
        <title>The genome of Nitrospina gracilis illuminates the metabolism and evolution of the major marine nitrite oxidizer.</title>
        <authorList>
            <person name="Luecker S."/>
            <person name="Nowka B."/>
            <person name="Rattei T."/>
            <person name="Spieck E."/>
            <person name="and Daims H."/>
        </authorList>
    </citation>
    <scope>NUCLEOTIDE SEQUENCE [LARGE SCALE GENOMIC DNA]</scope>
    <source>
        <strain evidence="2 3">3/211</strain>
    </source>
</reference>
<organism evidence="2 3">
    <name type="scientific">Nitrospina gracilis (strain 3/211)</name>
    <dbReference type="NCBI Taxonomy" id="1266370"/>
    <lineage>
        <taxon>Bacteria</taxon>
        <taxon>Pseudomonadati</taxon>
        <taxon>Nitrospinota/Tectimicrobiota group</taxon>
        <taxon>Nitrospinota</taxon>
        <taxon>Nitrospinia</taxon>
        <taxon>Nitrospinales</taxon>
        <taxon>Nitrospinaceae</taxon>
        <taxon>Nitrospina</taxon>
    </lineage>
</organism>
<dbReference type="OrthoDB" id="9805191at2"/>
<evidence type="ECO:0000259" key="1">
    <source>
        <dbReference type="Pfam" id="PF00126"/>
    </source>
</evidence>
<dbReference type="RefSeq" id="WP_005007043.1">
    <property type="nucleotide sequence ID" value="NZ_HG422173.1"/>
</dbReference>
<keyword evidence="3" id="KW-1185">Reference proteome</keyword>
<dbReference type="InParanoid" id="M1YHP4"/>
<dbReference type="PANTHER" id="PTHR30432:SF1">
    <property type="entry name" value="DNA-BINDING TRANSCRIPTIONAL DUAL REGULATOR MODE"/>
    <property type="match status" value="1"/>
</dbReference>
<evidence type="ECO:0000313" key="2">
    <source>
        <dbReference type="EMBL" id="CCQ90010.1"/>
    </source>
</evidence>
<dbReference type="Gene3D" id="1.10.10.10">
    <property type="entry name" value="Winged helix-like DNA-binding domain superfamily/Winged helix DNA-binding domain"/>
    <property type="match status" value="1"/>
</dbReference>
<dbReference type="InterPro" id="IPR036388">
    <property type="entry name" value="WH-like_DNA-bd_sf"/>
</dbReference>
<dbReference type="HOGENOM" id="CLU_125440_1_1_0"/>
<comment type="caution">
    <text evidence="2">The sequence shown here is derived from an EMBL/GenBank/DDBJ whole genome shotgun (WGS) entry which is preliminary data.</text>
</comment>
<dbReference type="SUPFAM" id="SSF46785">
    <property type="entry name" value="Winged helix' DNA-binding domain"/>
    <property type="match status" value="1"/>
</dbReference>
<dbReference type="GO" id="GO:0003700">
    <property type="term" value="F:DNA-binding transcription factor activity"/>
    <property type="evidence" value="ECO:0007669"/>
    <property type="project" value="InterPro"/>
</dbReference>